<keyword evidence="7" id="KW-0805">Transcription regulation</keyword>
<dbReference type="SUPFAM" id="SSF57667">
    <property type="entry name" value="beta-beta-alpha zinc fingers"/>
    <property type="match status" value="1"/>
</dbReference>
<comment type="similarity">
    <text evidence="2">Belongs to the krueppel C2H2-type zinc-finger protein family.</text>
</comment>
<evidence type="ECO:0000256" key="10">
    <source>
        <dbReference type="ARBA" id="ARBA00023242"/>
    </source>
</evidence>
<evidence type="ECO:0000256" key="1">
    <source>
        <dbReference type="ARBA" id="ARBA00004123"/>
    </source>
</evidence>
<evidence type="ECO:0000259" key="12">
    <source>
        <dbReference type="PROSITE" id="PS50157"/>
    </source>
</evidence>
<proteinExistence type="inferred from homology"/>
<protein>
    <submittedName>
        <fullName evidence="14">C2H2-type domain-containing protein</fullName>
    </submittedName>
</protein>
<comment type="subcellular location">
    <subcellularLocation>
        <location evidence="1">Nucleus</location>
    </subcellularLocation>
</comment>
<dbReference type="GO" id="GO:0000981">
    <property type="term" value="F:DNA-binding transcription factor activity, RNA polymerase II-specific"/>
    <property type="evidence" value="ECO:0007669"/>
    <property type="project" value="TreeGrafter"/>
</dbReference>
<keyword evidence="13" id="KW-1185">Reference proteome</keyword>
<evidence type="ECO:0000313" key="14">
    <source>
        <dbReference type="WBParaSite" id="PTRK_0001188100.1"/>
    </source>
</evidence>
<keyword evidence="9" id="KW-0804">Transcription</keyword>
<dbReference type="PANTHER" id="PTHR24388">
    <property type="entry name" value="ZINC FINGER PROTEIN"/>
    <property type="match status" value="1"/>
</dbReference>
<dbReference type="FunFam" id="3.30.160.60:FF:000075">
    <property type="entry name" value="Putative zinc finger protein 536"/>
    <property type="match status" value="1"/>
</dbReference>
<dbReference type="InterPro" id="IPR013087">
    <property type="entry name" value="Znf_C2H2_type"/>
</dbReference>
<name>A0A0N4ZTQ3_PARTI</name>
<dbReference type="WBParaSite" id="PTRK_0001188100.1">
    <property type="protein sequence ID" value="PTRK_0001188100.1"/>
    <property type="gene ID" value="PTRK_0001188100"/>
</dbReference>
<dbReference type="SMART" id="SM00355">
    <property type="entry name" value="ZnF_C2H2"/>
    <property type="match status" value="4"/>
</dbReference>
<evidence type="ECO:0000313" key="13">
    <source>
        <dbReference type="Proteomes" id="UP000038045"/>
    </source>
</evidence>
<accession>A0A0N4ZTQ3</accession>
<dbReference type="PANTHER" id="PTHR24388:SF104">
    <property type="entry name" value="AT-RICH BINDING PROTEIN-RELATED"/>
    <property type="match status" value="1"/>
</dbReference>
<keyword evidence="3" id="KW-0479">Metal-binding</keyword>
<keyword evidence="6" id="KW-0862">Zinc</keyword>
<dbReference type="GO" id="GO:0005634">
    <property type="term" value="C:nucleus"/>
    <property type="evidence" value="ECO:0007669"/>
    <property type="project" value="UniProtKB-SubCell"/>
</dbReference>
<evidence type="ECO:0000256" key="5">
    <source>
        <dbReference type="ARBA" id="ARBA00022771"/>
    </source>
</evidence>
<keyword evidence="10" id="KW-0539">Nucleus</keyword>
<dbReference type="InterPro" id="IPR050527">
    <property type="entry name" value="Snail/Krueppel_Znf"/>
</dbReference>
<evidence type="ECO:0000256" key="3">
    <source>
        <dbReference type="ARBA" id="ARBA00022723"/>
    </source>
</evidence>
<keyword evidence="8" id="KW-0238">DNA-binding</keyword>
<keyword evidence="4" id="KW-0677">Repeat</keyword>
<dbReference type="PROSITE" id="PS00028">
    <property type="entry name" value="ZINC_FINGER_C2H2_1"/>
    <property type="match status" value="2"/>
</dbReference>
<evidence type="ECO:0000256" key="8">
    <source>
        <dbReference type="ARBA" id="ARBA00023125"/>
    </source>
</evidence>
<dbReference type="Proteomes" id="UP000038045">
    <property type="component" value="Unplaced"/>
</dbReference>
<organism evidence="13 14">
    <name type="scientific">Parastrongyloides trichosuri</name>
    <name type="common">Possum-specific nematode worm</name>
    <dbReference type="NCBI Taxonomy" id="131310"/>
    <lineage>
        <taxon>Eukaryota</taxon>
        <taxon>Metazoa</taxon>
        <taxon>Ecdysozoa</taxon>
        <taxon>Nematoda</taxon>
        <taxon>Chromadorea</taxon>
        <taxon>Rhabditida</taxon>
        <taxon>Tylenchina</taxon>
        <taxon>Panagrolaimomorpha</taxon>
        <taxon>Strongyloidoidea</taxon>
        <taxon>Strongyloididae</taxon>
        <taxon>Parastrongyloides</taxon>
    </lineage>
</organism>
<dbReference type="PROSITE" id="PS50157">
    <property type="entry name" value="ZINC_FINGER_C2H2_2"/>
    <property type="match status" value="2"/>
</dbReference>
<evidence type="ECO:0000256" key="9">
    <source>
        <dbReference type="ARBA" id="ARBA00023163"/>
    </source>
</evidence>
<evidence type="ECO:0000256" key="6">
    <source>
        <dbReference type="ARBA" id="ARBA00022833"/>
    </source>
</evidence>
<dbReference type="STRING" id="131310.A0A0N4ZTQ3"/>
<evidence type="ECO:0000256" key="11">
    <source>
        <dbReference type="PROSITE-ProRule" id="PRU00042"/>
    </source>
</evidence>
<sequence>MTSISSHSCDDTRIIYSQERSRSPLKTETTLRYNNYKNSSFTHITTNGKLIKKGKWTCDICHKSLCSKRSYNDHMNIHKNARPFNCSHCDYSAASKNTLQRHFLRHHQSKEKWSYLCPYCPEMYVEAAGYRNHLKQKHHGCSGTFGCPFGDCKFSTMSAAHFKDHILRHNPSYFDEGSSITTDLSQNSLRLYLIDDNFGSIFLNDSSFVIPIQGDDSSNLYNNINNSKSEEDIGKLEIKIPKFYIKKNNVDGTIIQSIPLPKKILEENVVMLSQPKTTIINKYSRSVSEPLEEMSIMEPNDSIPNNKYQNSNTTSLFSNIKIKPLVENEYTSTISKINKKILTKDDNKKIFKTVEGFIDEDIDDDVSIPSKNRCTDSPKKESQESFITSLQKEKAFKTNDGIYDWELD</sequence>
<dbReference type="Gene3D" id="3.30.160.60">
    <property type="entry name" value="Classic Zinc Finger"/>
    <property type="match status" value="2"/>
</dbReference>
<dbReference type="GO" id="GO:0000978">
    <property type="term" value="F:RNA polymerase II cis-regulatory region sequence-specific DNA binding"/>
    <property type="evidence" value="ECO:0007669"/>
    <property type="project" value="TreeGrafter"/>
</dbReference>
<feature type="domain" description="C2H2-type" evidence="12">
    <location>
        <begin position="84"/>
        <end position="111"/>
    </location>
</feature>
<dbReference type="Pfam" id="PF00096">
    <property type="entry name" value="zf-C2H2"/>
    <property type="match status" value="1"/>
</dbReference>
<reference evidence="14" key="1">
    <citation type="submission" date="2017-02" db="UniProtKB">
        <authorList>
            <consortium name="WormBaseParasite"/>
        </authorList>
    </citation>
    <scope>IDENTIFICATION</scope>
</reference>
<evidence type="ECO:0000256" key="4">
    <source>
        <dbReference type="ARBA" id="ARBA00022737"/>
    </source>
</evidence>
<dbReference type="InterPro" id="IPR036236">
    <property type="entry name" value="Znf_C2H2_sf"/>
</dbReference>
<keyword evidence="5 11" id="KW-0863">Zinc-finger</keyword>
<dbReference type="GO" id="GO:0008270">
    <property type="term" value="F:zinc ion binding"/>
    <property type="evidence" value="ECO:0007669"/>
    <property type="project" value="UniProtKB-KW"/>
</dbReference>
<evidence type="ECO:0000256" key="2">
    <source>
        <dbReference type="ARBA" id="ARBA00006991"/>
    </source>
</evidence>
<feature type="domain" description="C2H2-type" evidence="12">
    <location>
        <begin position="56"/>
        <end position="83"/>
    </location>
</feature>
<evidence type="ECO:0000256" key="7">
    <source>
        <dbReference type="ARBA" id="ARBA00023015"/>
    </source>
</evidence>
<dbReference type="AlphaFoldDB" id="A0A0N4ZTQ3"/>